<dbReference type="PANTHER" id="PTHR42663:SF6">
    <property type="entry name" value="HYDROLASE C777.06C-RELATED"/>
    <property type="match status" value="1"/>
</dbReference>
<evidence type="ECO:0000313" key="2">
    <source>
        <dbReference type="EMBL" id="RIA56463.1"/>
    </source>
</evidence>
<sequence>MTYRFTILGCGSSGGVPRIGGDWGKCDPNEPRNRRTRCSLLIERIGNHGTTTVLVDSCPDIREQFLRHDVAWLDGVLYTHDHADHTHGIDDLRAIVFRRREQLDVYFDEATRAALEHRFHYCFYAPEGSQYPPILRPHTIRPGKPVQIDGSGGVIEAMPFAQLHGNIVSLGFRVGGLAYSSDLHGLPDKSLPLMEGLDIWVVDALRHAPAHPAHFTVEQAVDWIRRLEVPRGVLTHMHNDLDFNVLKRELPRGIEPAYDGMVIEMP</sequence>
<reference evidence="2 3" key="1">
    <citation type="submission" date="2018-08" db="EMBL/GenBank/DDBJ databases">
        <title>Genomic Encyclopedia of Archaeal and Bacterial Type Strains, Phase II (KMG-II): from individual species to whole genera.</title>
        <authorList>
            <person name="Goeker M."/>
        </authorList>
    </citation>
    <scope>NUCLEOTIDE SEQUENCE [LARGE SCALE GENOMIC DNA]</scope>
    <source>
        <strain evidence="2 3">DSM 5002</strain>
    </source>
</reference>
<dbReference type="AlphaFoldDB" id="A0A397Q679"/>
<proteinExistence type="predicted"/>
<evidence type="ECO:0000313" key="3">
    <source>
        <dbReference type="Proteomes" id="UP000266273"/>
    </source>
</evidence>
<keyword evidence="3" id="KW-1185">Reference proteome</keyword>
<dbReference type="Proteomes" id="UP000266273">
    <property type="component" value="Unassembled WGS sequence"/>
</dbReference>
<dbReference type="SUPFAM" id="SSF56281">
    <property type="entry name" value="Metallo-hydrolase/oxidoreductase"/>
    <property type="match status" value="1"/>
</dbReference>
<dbReference type="InterPro" id="IPR036866">
    <property type="entry name" value="RibonucZ/Hydroxyglut_hydro"/>
</dbReference>
<dbReference type="RefSeq" id="WP_119061253.1">
    <property type="nucleotide sequence ID" value="NZ_QXDF01000001.1"/>
</dbReference>
<dbReference type="Pfam" id="PF12706">
    <property type="entry name" value="Lactamase_B_2"/>
    <property type="match status" value="1"/>
</dbReference>
<dbReference type="Gene3D" id="3.60.15.10">
    <property type="entry name" value="Ribonuclease Z/Hydroxyacylglutathione hydrolase-like"/>
    <property type="match status" value="1"/>
</dbReference>
<dbReference type="EMBL" id="QXDF01000001">
    <property type="protein sequence ID" value="RIA56463.1"/>
    <property type="molecule type" value="Genomic_DNA"/>
</dbReference>
<accession>A0A397Q679</accession>
<gene>
    <name evidence="2" type="ORF">BXY53_1569</name>
</gene>
<dbReference type="PANTHER" id="PTHR42663">
    <property type="entry name" value="HYDROLASE C777.06C-RELATED-RELATED"/>
    <property type="match status" value="1"/>
</dbReference>
<comment type="caution">
    <text evidence="2">The sequence shown here is derived from an EMBL/GenBank/DDBJ whole genome shotgun (WGS) entry which is preliminary data.</text>
</comment>
<organism evidence="2 3">
    <name type="scientific">Dichotomicrobium thermohalophilum</name>
    <dbReference type="NCBI Taxonomy" id="933063"/>
    <lineage>
        <taxon>Bacteria</taxon>
        <taxon>Pseudomonadati</taxon>
        <taxon>Pseudomonadota</taxon>
        <taxon>Alphaproteobacteria</taxon>
        <taxon>Hyphomicrobiales</taxon>
        <taxon>Hyphomicrobiaceae</taxon>
        <taxon>Dichotomicrobium</taxon>
    </lineage>
</organism>
<dbReference type="InterPro" id="IPR001279">
    <property type="entry name" value="Metallo-B-lactamas"/>
</dbReference>
<protein>
    <submittedName>
        <fullName evidence="2">Phosphoribosyl 1,2-cyclic phosphate phosphodiesterase</fullName>
    </submittedName>
</protein>
<dbReference type="CDD" id="cd16279">
    <property type="entry name" value="metallo-hydrolase-like_MBL-fold"/>
    <property type="match status" value="1"/>
</dbReference>
<feature type="domain" description="Metallo-beta-lactamase" evidence="1">
    <location>
        <begin position="51"/>
        <end position="237"/>
    </location>
</feature>
<name>A0A397Q679_9HYPH</name>
<evidence type="ECO:0000259" key="1">
    <source>
        <dbReference type="Pfam" id="PF12706"/>
    </source>
</evidence>
<dbReference type="OrthoDB" id="9781189at2"/>